<dbReference type="STRING" id="759272.G0S465"/>
<evidence type="ECO:0000256" key="1">
    <source>
        <dbReference type="ARBA" id="ARBA00022448"/>
    </source>
</evidence>
<dbReference type="PROSITE" id="PS00018">
    <property type="entry name" value="EF_HAND_1"/>
    <property type="match status" value="1"/>
</dbReference>
<dbReference type="InterPro" id="IPR014830">
    <property type="entry name" value="Glycolipid_transfer_prot_dom"/>
</dbReference>
<dbReference type="InterPro" id="IPR036497">
    <property type="entry name" value="GLTP_sf"/>
</dbReference>
<dbReference type="GO" id="GO:1902388">
    <property type="term" value="F:ceramide 1-phosphate transfer activity"/>
    <property type="evidence" value="ECO:0007669"/>
    <property type="project" value="TreeGrafter"/>
</dbReference>
<evidence type="ECO:0000259" key="2">
    <source>
        <dbReference type="Pfam" id="PF08718"/>
    </source>
</evidence>
<dbReference type="Gene3D" id="1.10.3520.10">
    <property type="entry name" value="Glycolipid transfer protein"/>
    <property type="match status" value="1"/>
</dbReference>
<dbReference type="KEGG" id="cthr:CTHT_0030870"/>
<evidence type="ECO:0000313" key="3">
    <source>
        <dbReference type="EMBL" id="EGS21239.1"/>
    </source>
</evidence>
<proteinExistence type="predicted"/>
<organism evidence="4">
    <name type="scientific">Chaetomium thermophilum (strain DSM 1495 / CBS 144.50 / IMI 039719)</name>
    <name type="common">Thermochaetoides thermophila</name>
    <dbReference type="NCBI Taxonomy" id="759272"/>
    <lineage>
        <taxon>Eukaryota</taxon>
        <taxon>Fungi</taxon>
        <taxon>Dikarya</taxon>
        <taxon>Ascomycota</taxon>
        <taxon>Pezizomycotina</taxon>
        <taxon>Sordariomycetes</taxon>
        <taxon>Sordariomycetidae</taxon>
        <taxon>Sordariales</taxon>
        <taxon>Chaetomiaceae</taxon>
        <taxon>Thermochaetoides</taxon>
    </lineage>
</organism>
<protein>
    <submittedName>
        <fullName evidence="3">Putative glycolipid transporter protein</fullName>
    </submittedName>
</protein>
<dbReference type="Proteomes" id="UP000008066">
    <property type="component" value="Unassembled WGS sequence"/>
</dbReference>
<accession>G0S465</accession>
<sequence length="206" mass="22680">MAVNIPPGGTVIDTFKGNFTKVPVDKSKGNAISTSEFLEAAESITTIFDLLGSVAFTPVKNDILGNVEKIRKRQLAAPLDSQNLQDLVRNELKTKSHTATEGLLWLGRGLEFLCAALTQNLNNPTEELSKSFGIAYEGTLKQYHNFVARGLFAAALKACPYRKDFYAKFGDDLQKVYAALKEYLAALEAIVAILKEFMTSPEAQWK</sequence>
<name>G0S465_CHATD</name>
<dbReference type="GO" id="GO:0005829">
    <property type="term" value="C:cytosol"/>
    <property type="evidence" value="ECO:0007669"/>
    <property type="project" value="TreeGrafter"/>
</dbReference>
<reference evidence="3 4" key="1">
    <citation type="journal article" date="2011" name="Cell">
        <title>Insight into structure and assembly of the nuclear pore complex by utilizing the genome of a eukaryotic thermophile.</title>
        <authorList>
            <person name="Amlacher S."/>
            <person name="Sarges P."/>
            <person name="Flemming D."/>
            <person name="van Noort V."/>
            <person name="Kunze R."/>
            <person name="Devos D.P."/>
            <person name="Arumugam M."/>
            <person name="Bork P."/>
            <person name="Hurt E."/>
        </authorList>
    </citation>
    <scope>NUCLEOTIDE SEQUENCE [LARGE SCALE GENOMIC DNA]</scope>
    <source>
        <strain evidence="4">DSM 1495 / CBS 144.50 / IMI 039719</strain>
    </source>
</reference>
<dbReference type="FunFam" id="1.10.3520.10:FF:000001">
    <property type="entry name" value="Pleckstrin domain-containing family A member 8"/>
    <property type="match status" value="1"/>
</dbReference>
<dbReference type="GO" id="GO:1902387">
    <property type="term" value="F:ceramide 1-phosphate binding"/>
    <property type="evidence" value="ECO:0007669"/>
    <property type="project" value="TreeGrafter"/>
</dbReference>
<dbReference type="GeneID" id="18257125"/>
<dbReference type="OMA" id="EMHGAEW"/>
<dbReference type="eggNOG" id="KOG3221">
    <property type="taxonomic scope" value="Eukaryota"/>
</dbReference>
<dbReference type="HOGENOM" id="CLU_079400_0_0_1"/>
<keyword evidence="4" id="KW-1185">Reference proteome</keyword>
<gene>
    <name evidence="3" type="ORF">CTHT_0030870</name>
</gene>
<dbReference type="RefSeq" id="XP_006693535.1">
    <property type="nucleotide sequence ID" value="XM_006693472.1"/>
</dbReference>
<dbReference type="InterPro" id="IPR018247">
    <property type="entry name" value="EF_Hand_1_Ca_BS"/>
</dbReference>
<dbReference type="GO" id="GO:0016020">
    <property type="term" value="C:membrane"/>
    <property type="evidence" value="ECO:0007669"/>
    <property type="project" value="TreeGrafter"/>
</dbReference>
<feature type="domain" description="Glycolipid transfer protein" evidence="2">
    <location>
        <begin position="32"/>
        <end position="170"/>
    </location>
</feature>
<dbReference type="AlphaFoldDB" id="G0S465"/>
<dbReference type="PANTHER" id="PTHR10219">
    <property type="entry name" value="GLYCOLIPID TRANSFER PROTEIN-RELATED"/>
    <property type="match status" value="1"/>
</dbReference>
<dbReference type="SUPFAM" id="SSF110004">
    <property type="entry name" value="Glycolipid transfer protein, GLTP"/>
    <property type="match status" value="1"/>
</dbReference>
<dbReference type="Pfam" id="PF08718">
    <property type="entry name" value="GLTP"/>
    <property type="match status" value="1"/>
</dbReference>
<keyword evidence="1" id="KW-0813">Transport</keyword>
<dbReference type="PANTHER" id="PTHR10219:SF25">
    <property type="entry name" value="PLECKSTRIN HOMOLOGY DOMAIN-CONTAINING FAMILY A MEMBER 8"/>
    <property type="match status" value="1"/>
</dbReference>
<evidence type="ECO:0000313" key="4">
    <source>
        <dbReference type="Proteomes" id="UP000008066"/>
    </source>
</evidence>
<dbReference type="EMBL" id="GL988041">
    <property type="protein sequence ID" value="EGS21239.1"/>
    <property type="molecule type" value="Genomic_DNA"/>
</dbReference>
<dbReference type="OrthoDB" id="205255at2759"/>